<dbReference type="EMBL" id="CP088295">
    <property type="protein sequence ID" value="UUY05714.1"/>
    <property type="molecule type" value="Genomic_DNA"/>
</dbReference>
<accession>A0ABY5PLZ7</accession>
<protein>
    <submittedName>
        <fullName evidence="2">Uncharacterized protein</fullName>
    </submittedName>
</protein>
<evidence type="ECO:0000256" key="1">
    <source>
        <dbReference type="SAM" id="SignalP"/>
    </source>
</evidence>
<organism evidence="2 3">
    <name type="scientific">Svornostia abyssi</name>
    <dbReference type="NCBI Taxonomy" id="2898438"/>
    <lineage>
        <taxon>Bacteria</taxon>
        <taxon>Bacillati</taxon>
        <taxon>Actinomycetota</taxon>
        <taxon>Thermoleophilia</taxon>
        <taxon>Solirubrobacterales</taxon>
        <taxon>Baekduiaceae</taxon>
        <taxon>Svornostia</taxon>
    </lineage>
</organism>
<feature type="signal peptide" evidence="1">
    <location>
        <begin position="1"/>
        <end position="28"/>
    </location>
</feature>
<evidence type="ECO:0000313" key="2">
    <source>
        <dbReference type="EMBL" id="UUY05714.1"/>
    </source>
</evidence>
<reference evidence="3" key="1">
    <citation type="submission" date="2021-11" db="EMBL/GenBank/DDBJ databases">
        <title>Cultivation dependent microbiological survey of springs from the worlds oldest radium mine currently devoted to the extraction of radon-saturated water.</title>
        <authorList>
            <person name="Kapinusova G."/>
            <person name="Smrhova T."/>
            <person name="Strejcek M."/>
            <person name="Suman J."/>
            <person name="Jani K."/>
            <person name="Pajer P."/>
            <person name="Uhlik O."/>
        </authorList>
    </citation>
    <scope>NUCLEOTIDE SEQUENCE [LARGE SCALE GENOMIC DNA]</scope>
    <source>
        <strain evidence="3">J379</strain>
    </source>
</reference>
<evidence type="ECO:0000313" key="3">
    <source>
        <dbReference type="Proteomes" id="UP001058860"/>
    </source>
</evidence>
<keyword evidence="3" id="KW-1185">Reference proteome</keyword>
<keyword evidence="1" id="KW-0732">Signal</keyword>
<sequence length="263" mass="28217">MSHPRLRRILVAATTAAALTAAPAPADAAKLIAPLDVRVVAEVRPGSVLNGSWNAYSTEEGGSWIGANLKLQETWQRGAPRPVRIRGKAEGGPSRVHYVKVRYLKRRVGEGVLTEERPDGDTAPPIVLQCSASGSDGPGQPITTDEEAAMQVVDQPARNRVIVRGPGIAFFGPQCRPPGQELPVRGVGVHPPDAKRPWIPRGAQTPWEFTVPRAEFAAGGTFRFRGSYSFAFPIEQFTTGDVFGTALTTGKVAVDLKVRRARG</sequence>
<dbReference type="Proteomes" id="UP001058860">
    <property type="component" value="Chromosome"/>
</dbReference>
<proteinExistence type="predicted"/>
<name>A0ABY5PLZ7_9ACTN</name>
<dbReference type="RefSeq" id="WP_353866159.1">
    <property type="nucleotide sequence ID" value="NZ_CP088295.1"/>
</dbReference>
<gene>
    <name evidence="2" type="ORF">LRS13_09390</name>
</gene>
<feature type="chain" id="PRO_5047194160" evidence="1">
    <location>
        <begin position="29"/>
        <end position="263"/>
    </location>
</feature>